<protein>
    <submittedName>
        <fullName evidence="1">Uncharacterized protein</fullName>
    </submittedName>
</protein>
<dbReference type="EMBL" id="ADVG01000002">
    <property type="protein sequence ID" value="EFH86303.1"/>
    <property type="molecule type" value="Genomic_DNA"/>
</dbReference>
<name>D6TKK3_KTERA</name>
<evidence type="ECO:0000313" key="2">
    <source>
        <dbReference type="Proteomes" id="UP000004508"/>
    </source>
</evidence>
<dbReference type="InParanoid" id="D6TKK3"/>
<organism evidence="1 2">
    <name type="scientific">Ktedonobacter racemifer DSM 44963</name>
    <dbReference type="NCBI Taxonomy" id="485913"/>
    <lineage>
        <taxon>Bacteria</taxon>
        <taxon>Bacillati</taxon>
        <taxon>Chloroflexota</taxon>
        <taxon>Ktedonobacteria</taxon>
        <taxon>Ktedonobacterales</taxon>
        <taxon>Ktedonobacteraceae</taxon>
        <taxon>Ktedonobacter</taxon>
    </lineage>
</organism>
<reference evidence="1 2" key="1">
    <citation type="journal article" date="2011" name="Stand. Genomic Sci.">
        <title>Non-contiguous finished genome sequence and contextual data of the filamentous soil bacterium Ktedonobacter racemifer type strain (SOSP1-21).</title>
        <authorList>
            <person name="Chang Y.J."/>
            <person name="Land M."/>
            <person name="Hauser L."/>
            <person name="Chertkov O."/>
            <person name="Del Rio T.G."/>
            <person name="Nolan M."/>
            <person name="Copeland A."/>
            <person name="Tice H."/>
            <person name="Cheng J.F."/>
            <person name="Lucas S."/>
            <person name="Han C."/>
            <person name="Goodwin L."/>
            <person name="Pitluck S."/>
            <person name="Ivanova N."/>
            <person name="Ovchinikova G."/>
            <person name="Pati A."/>
            <person name="Chen A."/>
            <person name="Palaniappan K."/>
            <person name="Mavromatis K."/>
            <person name="Liolios K."/>
            <person name="Brettin T."/>
            <person name="Fiebig A."/>
            <person name="Rohde M."/>
            <person name="Abt B."/>
            <person name="Goker M."/>
            <person name="Detter J.C."/>
            <person name="Woyke T."/>
            <person name="Bristow J."/>
            <person name="Eisen J.A."/>
            <person name="Markowitz V."/>
            <person name="Hugenholtz P."/>
            <person name="Kyrpides N.C."/>
            <person name="Klenk H.P."/>
            <person name="Lapidus A."/>
        </authorList>
    </citation>
    <scope>NUCLEOTIDE SEQUENCE [LARGE SCALE GENOMIC DNA]</scope>
    <source>
        <strain evidence="2">DSM 44963</strain>
    </source>
</reference>
<dbReference type="STRING" id="485913.Krac_7595"/>
<dbReference type="Proteomes" id="UP000004508">
    <property type="component" value="Unassembled WGS sequence"/>
</dbReference>
<keyword evidence="2" id="KW-1185">Reference proteome</keyword>
<comment type="caution">
    <text evidence="1">The sequence shown here is derived from an EMBL/GenBank/DDBJ whole genome shotgun (WGS) entry which is preliminary data.</text>
</comment>
<sequence length="121" mass="13619">MTLETMENSEQMLIPIAGNEQQTLEISGAAPVRFQTLDVARHVAIAPNGKRYVVATFNDQRLKRDYVTAIYPQQGGYLTLLRLVTVESSSETIEEAIQKHTRFIQMIQQGKLQELLVSLAN</sequence>
<dbReference type="AlphaFoldDB" id="D6TKK3"/>
<accession>D6TKK3</accession>
<dbReference type="OrthoDB" id="161322at2"/>
<gene>
    <name evidence="1" type="ORF">Krac_7595</name>
</gene>
<evidence type="ECO:0000313" key="1">
    <source>
        <dbReference type="EMBL" id="EFH86303.1"/>
    </source>
</evidence>
<dbReference type="RefSeq" id="WP_007910507.1">
    <property type="nucleotide sequence ID" value="NZ_ADVG01000002.1"/>
</dbReference>
<proteinExistence type="predicted"/>